<dbReference type="Proteomes" id="UP001186974">
    <property type="component" value="Unassembled WGS sequence"/>
</dbReference>
<proteinExistence type="predicted"/>
<name>A0ACC3DDY8_9PEZI</name>
<evidence type="ECO:0000313" key="2">
    <source>
        <dbReference type="Proteomes" id="UP001186974"/>
    </source>
</evidence>
<accession>A0ACC3DDY8</accession>
<reference evidence="1" key="1">
    <citation type="submission" date="2024-09" db="EMBL/GenBank/DDBJ databases">
        <title>Black Yeasts Isolated from many extreme environments.</title>
        <authorList>
            <person name="Coleine C."/>
            <person name="Stajich J.E."/>
            <person name="Selbmann L."/>
        </authorList>
    </citation>
    <scope>NUCLEOTIDE SEQUENCE</scope>
    <source>
        <strain evidence="1">CCFEE 5737</strain>
    </source>
</reference>
<comment type="caution">
    <text evidence="1">The sequence shown here is derived from an EMBL/GenBank/DDBJ whole genome shotgun (WGS) entry which is preliminary data.</text>
</comment>
<keyword evidence="2" id="KW-1185">Reference proteome</keyword>
<gene>
    <name evidence="1" type="ORF">LTS18_002149</name>
</gene>
<evidence type="ECO:0000313" key="1">
    <source>
        <dbReference type="EMBL" id="KAK3065993.1"/>
    </source>
</evidence>
<protein>
    <submittedName>
        <fullName evidence="1">Uncharacterized protein</fullName>
    </submittedName>
</protein>
<dbReference type="EMBL" id="JAWDJW010006076">
    <property type="protein sequence ID" value="KAK3065993.1"/>
    <property type="molecule type" value="Genomic_DNA"/>
</dbReference>
<sequence>MALTSQEDAEEQEHKTPSLHSLQPFKAQSLIMTSQTLDDFLPSALMDASGNLKQLRDKRLAQDITEEAAEKFTEDFEFVENKIIEADESTENIDEESAPPLYRDLFPRTSAEIRVLLS</sequence>
<organism evidence="1 2">
    <name type="scientific">Coniosporium uncinatum</name>
    <dbReference type="NCBI Taxonomy" id="93489"/>
    <lineage>
        <taxon>Eukaryota</taxon>
        <taxon>Fungi</taxon>
        <taxon>Dikarya</taxon>
        <taxon>Ascomycota</taxon>
        <taxon>Pezizomycotina</taxon>
        <taxon>Dothideomycetes</taxon>
        <taxon>Dothideomycetes incertae sedis</taxon>
        <taxon>Coniosporium</taxon>
    </lineage>
</organism>